<sequence>MDSISKIISWRATISISIAVLALLIVFDFYGLYTGTFYFLKADNYIFPIATLVHFIFLYVLKFKIEEDEMTDAPMRTIEYMLYAAFLIYLFKTVEIIYTIATYEEFSNYVLPGSFLPLGGLILVLHVLLLALTLLAVHYRKRLVGEYNLDTMGQHIDSWE</sequence>
<name>A0ABU3LA27_9FLAO</name>
<gene>
    <name evidence="2" type="ORF">RQM65_18170</name>
</gene>
<keyword evidence="3" id="KW-1185">Reference proteome</keyword>
<organism evidence="2 3">
    <name type="scientific">Pricia mediterranea</name>
    <dbReference type="NCBI Taxonomy" id="3076079"/>
    <lineage>
        <taxon>Bacteria</taxon>
        <taxon>Pseudomonadati</taxon>
        <taxon>Bacteroidota</taxon>
        <taxon>Flavobacteriia</taxon>
        <taxon>Flavobacteriales</taxon>
        <taxon>Flavobacteriaceae</taxon>
        <taxon>Pricia</taxon>
    </lineage>
</organism>
<comment type="caution">
    <text evidence="2">The sequence shown here is derived from an EMBL/GenBank/DDBJ whole genome shotgun (WGS) entry which is preliminary data.</text>
</comment>
<keyword evidence="1" id="KW-0472">Membrane</keyword>
<evidence type="ECO:0000313" key="2">
    <source>
        <dbReference type="EMBL" id="MDT7830601.1"/>
    </source>
</evidence>
<proteinExistence type="predicted"/>
<feature type="transmembrane region" description="Helical" evidence="1">
    <location>
        <begin position="12"/>
        <end position="33"/>
    </location>
</feature>
<evidence type="ECO:0000313" key="3">
    <source>
        <dbReference type="Proteomes" id="UP001250656"/>
    </source>
</evidence>
<keyword evidence="1" id="KW-0812">Transmembrane</keyword>
<dbReference type="RefSeq" id="WP_314017049.1">
    <property type="nucleotide sequence ID" value="NZ_JAVTTP010000002.1"/>
</dbReference>
<accession>A0ABU3LA27</accession>
<feature type="transmembrane region" description="Helical" evidence="1">
    <location>
        <begin position="45"/>
        <end position="61"/>
    </location>
</feature>
<evidence type="ECO:0000256" key="1">
    <source>
        <dbReference type="SAM" id="Phobius"/>
    </source>
</evidence>
<keyword evidence="1" id="KW-1133">Transmembrane helix</keyword>
<feature type="transmembrane region" description="Helical" evidence="1">
    <location>
        <begin position="115"/>
        <end position="137"/>
    </location>
</feature>
<protein>
    <submittedName>
        <fullName evidence="2">Uncharacterized protein</fullName>
    </submittedName>
</protein>
<feature type="transmembrane region" description="Helical" evidence="1">
    <location>
        <begin position="82"/>
        <end position="103"/>
    </location>
</feature>
<reference evidence="2 3" key="1">
    <citation type="submission" date="2023-09" db="EMBL/GenBank/DDBJ databases">
        <title>Novel taxa isolated from Blanes Bay.</title>
        <authorList>
            <person name="Rey-Velasco X."/>
            <person name="Lucena T."/>
        </authorList>
    </citation>
    <scope>NUCLEOTIDE SEQUENCE [LARGE SCALE GENOMIC DNA]</scope>
    <source>
        <strain evidence="2 3">S334</strain>
    </source>
</reference>
<dbReference type="Proteomes" id="UP001250656">
    <property type="component" value="Unassembled WGS sequence"/>
</dbReference>
<dbReference type="EMBL" id="JAVTTP010000002">
    <property type="protein sequence ID" value="MDT7830601.1"/>
    <property type="molecule type" value="Genomic_DNA"/>
</dbReference>